<accession>A0AAV7MCD2</accession>
<reference evidence="2" key="1">
    <citation type="journal article" date="2022" name="bioRxiv">
        <title>Sequencing and chromosome-scale assembly of the giantPleurodeles waltlgenome.</title>
        <authorList>
            <person name="Brown T."/>
            <person name="Elewa A."/>
            <person name="Iarovenko S."/>
            <person name="Subramanian E."/>
            <person name="Araus A.J."/>
            <person name="Petzold A."/>
            <person name="Susuki M."/>
            <person name="Suzuki K.-i.T."/>
            <person name="Hayashi T."/>
            <person name="Toyoda A."/>
            <person name="Oliveira C."/>
            <person name="Osipova E."/>
            <person name="Leigh N.D."/>
            <person name="Simon A."/>
            <person name="Yun M.H."/>
        </authorList>
    </citation>
    <scope>NUCLEOTIDE SEQUENCE</scope>
    <source>
        <strain evidence="2">20211129_DDA</strain>
        <tissue evidence="2">Liver</tissue>
    </source>
</reference>
<gene>
    <name evidence="2" type="ORF">NDU88_005276</name>
</gene>
<dbReference type="Proteomes" id="UP001066276">
    <property type="component" value="Chromosome 10"/>
</dbReference>
<keyword evidence="3" id="KW-1185">Reference proteome</keyword>
<sequence length="96" mass="10557">MSESLIGTSSRTDAACWPGRGTPIAHGRLRPRRRTVSERRDVSCGRGPRTLQSPRFVGSLCTSRIVQRRSRTMLLGSPYTATAGWEQGRGSQALEL</sequence>
<comment type="caution">
    <text evidence="2">The sequence shown here is derived from an EMBL/GenBank/DDBJ whole genome shotgun (WGS) entry which is preliminary data.</text>
</comment>
<evidence type="ECO:0000313" key="3">
    <source>
        <dbReference type="Proteomes" id="UP001066276"/>
    </source>
</evidence>
<dbReference type="EMBL" id="JANPWB010000014">
    <property type="protein sequence ID" value="KAJ1100189.1"/>
    <property type="molecule type" value="Genomic_DNA"/>
</dbReference>
<dbReference type="AlphaFoldDB" id="A0AAV7MCD2"/>
<name>A0AAV7MCD2_PLEWA</name>
<evidence type="ECO:0000313" key="2">
    <source>
        <dbReference type="EMBL" id="KAJ1100189.1"/>
    </source>
</evidence>
<proteinExistence type="predicted"/>
<protein>
    <submittedName>
        <fullName evidence="2">Uncharacterized protein</fullName>
    </submittedName>
</protein>
<organism evidence="2 3">
    <name type="scientific">Pleurodeles waltl</name>
    <name type="common">Iberian ribbed newt</name>
    <dbReference type="NCBI Taxonomy" id="8319"/>
    <lineage>
        <taxon>Eukaryota</taxon>
        <taxon>Metazoa</taxon>
        <taxon>Chordata</taxon>
        <taxon>Craniata</taxon>
        <taxon>Vertebrata</taxon>
        <taxon>Euteleostomi</taxon>
        <taxon>Amphibia</taxon>
        <taxon>Batrachia</taxon>
        <taxon>Caudata</taxon>
        <taxon>Salamandroidea</taxon>
        <taxon>Salamandridae</taxon>
        <taxon>Pleurodelinae</taxon>
        <taxon>Pleurodeles</taxon>
    </lineage>
</organism>
<feature type="region of interest" description="Disordered" evidence="1">
    <location>
        <begin position="1"/>
        <end position="50"/>
    </location>
</feature>
<feature type="compositionally biased region" description="Polar residues" evidence="1">
    <location>
        <begin position="1"/>
        <end position="12"/>
    </location>
</feature>
<evidence type="ECO:0000256" key="1">
    <source>
        <dbReference type="SAM" id="MobiDB-lite"/>
    </source>
</evidence>